<dbReference type="SUPFAM" id="SSF51395">
    <property type="entry name" value="FMN-linked oxidoreductases"/>
    <property type="match status" value="1"/>
</dbReference>
<name>A0A8J4F0W4_9CHLO</name>
<evidence type="ECO:0000256" key="3">
    <source>
        <dbReference type="ARBA" id="ARBA00022643"/>
    </source>
</evidence>
<protein>
    <recommendedName>
        <fullName evidence="6">NADH:flavin oxidoreductase/NADH oxidase N-terminal domain-containing protein</fullName>
    </recommendedName>
</protein>
<comment type="cofactor">
    <cofactor evidence="1">
        <name>FMN</name>
        <dbReference type="ChEBI" id="CHEBI:58210"/>
    </cofactor>
</comment>
<dbReference type="GO" id="GO:0005829">
    <property type="term" value="C:cytosol"/>
    <property type="evidence" value="ECO:0007669"/>
    <property type="project" value="UniProtKB-ARBA"/>
</dbReference>
<dbReference type="AlphaFoldDB" id="A0A8J4F0W4"/>
<dbReference type="GO" id="GO:0010181">
    <property type="term" value="F:FMN binding"/>
    <property type="evidence" value="ECO:0007669"/>
    <property type="project" value="InterPro"/>
</dbReference>
<keyword evidence="4" id="KW-0560">Oxidoreductase</keyword>
<dbReference type="PANTHER" id="PTHR22893:SF91">
    <property type="entry name" value="NADPH DEHYDROGENASE 2-RELATED"/>
    <property type="match status" value="1"/>
</dbReference>
<evidence type="ECO:0000256" key="4">
    <source>
        <dbReference type="ARBA" id="ARBA00023002"/>
    </source>
</evidence>
<dbReference type="Gene3D" id="3.20.20.70">
    <property type="entry name" value="Aldolase class I"/>
    <property type="match status" value="1"/>
</dbReference>
<sequence length="439" mass="47747">MKVMRNVVSPGKMPAGVVTNSRRASRAASKSRTYASTASPATTVTVPPAQFDIGGGNLLPIPSDVAPLFTPYSLSGGRFQLSNRIVYAPLTRMRAVGTIPQPSAAVYYSQRAVPGGLIISEATNITPEALGYMNTPGLFLPEQLEAWKPIVRAVKDRGATFFCQLWHCGRASHPDLQPGGADPISSSTRPITSPEYAVYTPSGPKPYARPRAATKEDIRRVVGEYARAARNAVEVAGFDGVEIHGANGYLIDQFIKDSINDRTDEYGGSIENRCRFALEVVEAVVAAVGADRVGIRITPFTGFLDALDSTPYATHTYLMEKLNKYGLSYVHMVEPRIQGNAEVEQSTGSLEPFRRVYKGTFICAGGFKADTGAAAVARGHADLVAYGRTYLANPDFHKRFLLHAPLNQYDRDTFYSPGMEGYLDYPTMEELQTRSSQAQ</sequence>
<dbReference type="Pfam" id="PF00724">
    <property type="entry name" value="Oxidored_FMN"/>
    <property type="match status" value="1"/>
</dbReference>
<evidence type="ECO:0000259" key="6">
    <source>
        <dbReference type="Pfam" id="PF00724"/>
    </source>
</evidence>
<dbReference type="EMBL" id="BNCO01000024">
    <property type="protein sequence ID" value="GIL56353.1"/>
    <property type="molecule type" value="Genomic_DNA"/>
</dbReference>
<evidence type="ECO:0000313" key="7">
    <source>
        <dbReference type="EMBL" id="GIL56353.1"/>
    </source>
</evidence>
<accession>A0A8J4F0W4</accession>
<evidence type="ECO:0000256" key="1">
    <source>
        <dbReference type="ARBA" id="ARBA00001917"/>
    </source>
</evidence>
<feature type="region of interest" description="Disordered" evidence="5">
    <location>
        <begin position="1"/>
        <end position="39"/>
    </location>
</feature>
<dbReference type="InterPro" id="IPR013785">
    <property type="entry name" value="Aldolase_TIM"/>
</dbReference>
<dbReference type="FunFam" id="3.20.20.70:FF:000059">
    <property type="entry name" value="N-ethylmaleimide reductase, FMN-linked"/>
    <property type="match status" value="1"/>
</dbReference>
<dbReference type="CDD" id="cd02933">
    <property type="entry name" value="OYE_like_FMN"/>
    <property type="match status" value="1"/>
</dbReference>
<dbReference type="InterPro" id="IPR045247">
    <property type="entry name" value="Oye-like"/>
</dbReference>
<keyword evidence="3" id="KW-0285">Flavoprotein</keyword>
<gene>
    <name evidence="7" type="ORF">Vafri_11729</name>
</gene>
<evidence type="ECO:0000256" key="2">
    <source>
        <dbReference type="ARBA" id="ARBA00005979"/>
    </source>
</evidence>
<comment type="similarity">
    <text evidence="2">Belongs to the NADH:flavin oxidoreductase/NADH oxidase family.</text>
</comment>
<feature type="domain" description="NADH:flavin oxidoreductase/NADH oxidase N-terminal" evidence="6">
    <location>
        <begin position="68"/>
        <end position="400"/>
    </location>
</feature>
<keyword evidence="3" id="KW-0288">FMN</keyword>
<feature type="compositionally biased region" description="Low complexity" evidence="5">
    <location>
        <begin position="26"/>
        <end position="39"/>
    </location>
</feature>
<dbReference type="GO" id="GO:0016628">
    <property type="term" value="F:oxidoreductase activity, acting on the CH-CH group of donors, NAD or NADP as acceptor"/>
    <property type="evidence" value="ECO:0007669"/>
    <property type="project" value="UniProtKB-ARBA"/>
</dbReference>
<evidence type="ECO:0000256" key="5">
    <source>
        <dbReference type="SAM" id="MobiDB-lite"/>
    </source>
</evidence>
<dbReference type="InterPro" id="IPR001155">
    <property type="entry name" value="OxRdtase_FMN_N"/>
</dbReference>
<dbReference type="PANTHER" id="PTHR22893">
    <property type="entry name" value="NADH OXIDOREDUCTASE-RELATED"/>
    <property type="match status" value="1"/>
</dbReference>
<reference evidence="7" key="1">
    <citation type="journal article" date="2021" name="Proc. Natl. Acad. Sci. U.S.A.">
        <title>Three genomes in the algal genus Volvox reveal the fate of a haploid sex-determining region after a transition to homothallism.</title>
        <authorList>
            <person name="Yamamoto K."/>
            <person name="Hamaji T."/>
            <person name="Kawai-Toyooka H."/>
            <person name="Matsuzaki R."/>
            <person name="Takahashi F."/>
            <person name="Nishimura Y."/>
            <person name="Kawachi M."/>
            <person name="Noguchi H."/>
            <person name="Minakuchi Y."/>
            <person name="Umen J.G."/>
            <person name="Toyoda A."/>
            <person name="Nozaki H."/>
        </authorList>
    </citation>
    <scope>NUCLEOTIDE SEQUENCE</scope>
    <source>
        <strain evidence="7">NIES-3780</strain>
    </source>
</reference>
<keyword evidence="8" id="KW-1185">Reference proteome</keyword>
<dbReference type="Proteomes" id="UP000747399">
    <property type="component" value="Unassembled WGS sequence"/>
</dbReference>
<comment type="caution">
    <text evidence="7">The sequence shown here is derived from an EMBL/GenBank/DDBJ whole genome shotgun (WGS) entry which is preliminary data.</text>
</comment>
<organism evidence="7 8">
    <name type="scientific">Volvox africanus</name>
    <dbReference type="NCBI Taxonomy" id="51714"/>
    <lineage>
        <taxon>Eukaryota</taxon>
        <taxon>Viridiplantae</taxon>
        <taxon>Chlorophyta</taxon>
        <taxon>core chlorophytes</taxon>
        <taxon>Chlorophyceae</taxon>
        <taxon>CS clade</taxon>
        <taxon>Chlamydomonadales</taxon>
        <taxon>Volvocaceae</taxon>
        <taxon>Volvox</taxon>
    </lineage>
</organism>
<evidence type="ECO:0000313" key="8">
    <source>
        <dbReference type="Proteomes" id="UP000747399"/>
    </source>
</evidence>
<proteinExistence type="inferred from homology"/>